<dbReference type="Gene3D" id="3.40.630.10">
    <property type="entry name" value="Zn peptidases"/>
    <property type="match status" value="2"/>
</dbReference>
<dbReference type="SUPFAM" id="SSF52025">
    <property type="entry name" value="PA domain"/>
    <property type="match status" value="1"/>
</dbReference>
<dbReference type="InterPro" id="IPR045175">
    <property type="entry name" value="M28_fam"/>
</dbReference>
<comment type="caution">
    <text evidence="3">The sequence shown here is derived from an EMBL/GenBank/DDBJ whole genome shotgun (WGS) entry which is preliminary data.</text>
</comment>
<reference evidence="3" key="2">
    <citation type="submission" date="2020-08" db="EMBL/GenBank/DDBJ databases">
        <authorList>
            <person name="Lai Q."/>
        </authorList>
    </citation>
    <scope>NUCLEOTIDE SEQUENCE</scope>
    <source>
        <strain evidence="3">S27-2</strain>
    </source>
</reference>
<feature type="domain" description="Peptidase M28" evidence="2">
    <location>
        <begin position="305"/>
        <end position="524"/>
    </location>
</feature>
<sequence>MKRVLLTSLILVGLMGCQDDVKNTTTAAAPKPVAPQADVNKIKAHIEFLADDLLEGRDTGSRGHEIAARYIASQFTQLNLKPAGDDGSYLQRIPFRQAFLEQDSPKLSLTTAEGTQQLEYPKEYITGASTVSENSAVEGKLVFVGYGIIAPELNHDDYADLDVDGKIVVMLTGKPKSFPSEEGAHFASRYEKARYAAEHGAIGMITISTPLGEKVRPYQNLLNYIHTPRVSWLDKEGNPHGAFPQIKDSAYFSKEAAAKLFAGAQKSLDDIYAELEDDKSPKGFALDASINMSKTSTHKAISSPNVAAVLTGSDPELRKEFVVYSAHSDHIGIAKTVKKDKINNGAMDNATGTAMLIETARLMSQGPAPKRSVLFLAVTGEEKGLLGADYYAHNPTVPIKNIVADVNLDMPVLTYEFSDIIAFGANHSDLNDTVSQAAKNAGLTLSPDPMPEQAIFTRSDHYAFVKQGVPSVFVIPGWTSTDPNVDGGKMFNEFLHTNYHKPSDDMSQDFNWNAAKKFAEVNLEIGTTIANQTKRPAWNQGDFFGDTFTKK</sequence>
<gene>
    <name evidence="3" type="ORF">H8B19_08355</name>
</gene>
<dbReference type="InterPro" id="IPR046450">
    <property type="entry name" value="PA_dom_sf"/>
</dbReference>
<evidence type="ECO:0000259" key="1">
    <source>
        <dbReference type="Pfam" id="PF02225"/>
    </source>
</evidence>
<dbReference type="InterPro" id="IPR007484">
    <property type="entry name" value="Peptidase_M28"/>
</dbReference>
<dbReference type="RefSeq" id="WP_186506343.1">
    <property type="nucleotide sequence ID" value="NZ_JACNEP010000005.1"/>
</dbReference>
<accession>A0A8J6ISC8</accession>
<dbReference type="Pfam" id="PF02225">
    <property type="entry name" value="PA"/>
    <property type="match status" value="1"/>
</dbReference>
<organism evidence="3 4">
    <name type="scientific">Neptunicella marina</name>
    <dbReference type="NCBI Taxonomy" id="2125989"/>
    <lineage>
        <taxon>Bacteria</taxon>
        <taxon>Pseudomonadati</taxon>
        <taxon>Pseudomonadota</taxon>
        <taxon>Gammaproteobacteria</taxon>
        <taxon>Alteromonadales</taxon>
        <taxon>Alteromonadaceae</taxon>
        <taxon>Neptunicella</taxon>
    </lineage>
</organism>
<dbReference type="PANTHER" id="PTHR12147:SF26">
    <property type="entry name" value="PEPTIDASE M28 DOMAIN-CONTAINING PROTEIN"/>
    <property type="match status" value="1"/>
</dbReference>
<dbReference type="CDD" id="cd04820">
    <property type="entry name" value="PA_M28_1_1"/>
    <property type="match status" value="1"/>
</dbReference>
<dbReference type="PROSITE" id="PS51257">
    <property type="entry name" value="PROKAR_LIPOPROTEIN"/>
    <property type="match status" value="1"/>
</dbReference>
<protein>
    <submittedName>
        <fullName evidence="3">M28 family peptidase</fullName>
    </submittedName>
</protein>
<name>A0A8J6ISC8_9ALTE</name>
<evidence type="ECO:0000313" key="3">
    <source>
        <dbReference type="EMBL" id="MBC3765886.1"/>
    </source>
</evidence>
<dbReference type="SUPFAM" id="SSF53187">
    <property type="entry name" value="Zn-dependent exopeptidases"/>
    <property type="match status" value="1"/>
</dbReference>
<dbReference type="GO" id="GO:0008235">
    <property type="term" value="F:metalloexopeptidase activity"/>
    <property type="evidence" value="ECO:0007669"/>
    <property type="project" value="InterPro"/>
</dbReference>
<dbReference type="GO" id="GO:0006508">
    <property type="term" value="P:proteolysis"/>
    <property type="evidence" value="ECO:0007669"/>
    <property type="project" value="InterPro"/>
</dbReference>
<evidence type="ECO:0000313" key="4">
    <source>
        <dbReference type="Proteomes" id="UP000601768"/>
    </source>
</evidence>
<dbReference type="PANTHER" id="PTHR12147">
    <property type="entry name" value="METALLOPEPTIDASE M28 FAMILY MEMBER"/>
    <property type="match status" value="1"/>
</dbReference>
<dbReference type="Pfam" id="PF04389">
    <property type="entry name" value="Peptidase_M28"/>
    <property type="match status" value="1"/>
</dbReference>
<keyword evidence="4" id="KW-1185">Reference proteome</keyword>
<reference evidence="3" key="1">
    <citation type="journal article" date="2018" name="Int. J. Syst. Evol. Microbiol.">
        <title>Neptunicella marina gen. nov., sp. nov., isolated from surface seawater.</title>
        <authorList>
            <person name="Liu X."/>
            <person name="Lai Q."/>
            <person name="Du Y."/>
            <person name="Zhang X."/>
            <person name="Liu Z."/>
            <person name="Sun F."/>
            <person name="Shao Z."/>
        </authorList>
    </citation>
    <scope>NUCLEOTIDE SEQUENCE</scope>
    <source>
        <strain evidence="3">S27-2</strain>
    </source>
</reference>
<dbReference type="EMBL" id="JACNEP010000005">
    <property type="protein sequence ID" value="MBC3765886.1"/>
    <property type="molecule type" value="Genomic_DNA"/>
</dbReference>
<evidence type="ECO:0000259" key="2">
    <source>
        <dbReference type="Pfam" id="PF04389"/>
    </source>
</evidence>
<dbReference type="InterPro" id="IPR003137">
    <property type="entry name" value="PA_domain"/>
</dbReference>
<dbReference type="Gene3D" id="3.50.30.30">
    <property type="match status" value="1"/>
</dbReference>
<feature type="domain" description="PA" evidence="1">
    <location>
        <begin position="137"/>
        <end position="212"/>
    </location>
</feature>
<dbReference type="AlphaFoldDB" id="A0A8J6ISC8"/>
<proteinExistence type="predicted"/>
<dbReference type="Proteomes" id="UP000601768">
    <property type="component" value="Unassembled WGS sequence"/>
</dbReference>